<evidence type="ECO:0000256" key="3">
    <source>
        <dbReference type="ARBA" id="ARBA00022692"/>
    </source>
</evidence>
<keyword evidence="3 6" id="KW-0812">Transmembrane</keyword>
<dbReference type="InterPro" id="IPR051258">
    <property type="entry name" value="Diverse_Substrate_Transporter"/>
</dbReference>
<feature type="domain" description="EamA" evidence="7">
    <location>
        <begin position="4"/>
        <end position="137"/>
    </location>
</feature>
<feature type="transmembrane region" description="Helical" evidence="6">
    <location>
        <begin position="270"/>
        <end position="287"/>
    </location>
</feature>
<protein>
    <submittedName>
        <fullName evidence="8">DMT family transporter</fullName>
    </submittedName>
</protein>
<sequence length="298" mass="32306">MHLRAYVLLVATTMMWAGNTIVGKLAVGHISPAVLTHLRWTIAIVILFPIAWPHLKKEWPIIRNRLPYLFALGTLGFTIFNNLFYIAFKYTSALNVAIEQASMPLFIFLLSFLIFGSRPTRFQIIGFAITITGVATVASHGQLSRLADLDVGLGDGLILLAVVSYGAFTLALRWKPDLHWASLMLTLSVSAFIGCIPVTLWEYSAGEAMLPDKQGLVVLIYAALFPSILAQIFYIRGNELIGAGRAGAFINLVPLFATGLAVAILGEQLMLYHIAGIVLVLGGITLAEQGHGTAQKSG</sequence>
<evidence type="ECO:0000256" key="5">
    <source>
        <dbReference type="ARBA" id="ARBA00023136"/>
    </source>
</evidence>
<feature type="transmembrane region" description="Helical" evidence="6">
    <location>
        <begin position="215"/>
        <end position="234"/>
    </location>
</feature>
<feature type="domain" description="EamA" evidence="7">
    <location>
        <begin position="153"/>
        <end position="286"/>
    </location>
</feature>
<comment type="subcellular location">
    <subcellularLocation>
        <location evidence="1">Cell membrane</location>
        <topology evidence="1">Multi-pass membrane protein</topology>
    </subcellularLocation>
</comment>
<dbReference type="EMBL" id="JAICBX010000003">
    <property type="protein sequence ID" value="MBW8639028.1"/>
    <property type="molecule type" value="Genomic_DNA"/>
</dbReference>
<feature type="transmembrane region" description="Helical" evidence="6">
    <location>
        <begin position="67"/>
        <end position="88"/>
    </location>
</feature>
<organism evidence="8 9">
    <name type="scientific">Flavimaribacter sediminis</name>
    <dbReference type="NCBI Taxonomy" id="2865987"/>
    <lineage>
        <taxon>Bacteria</taxon>
        <taxon>Pseudomonadati</taxon>
        <taxon>Pseudomonadota</taxon>
        <taxon>Alphaproteobacteria</taxon>
        <taxon>Hyphomicrobiales</taxon>
        <taxon>Rhizobiaceae</taxon>
        <taxon>Flavimaribacter</taxon>
    </lineage>
</organism>
<feature type="transmembrane region" description="Helical" evidence="6">
    <location>
        <begin position="94"/>
        <end position="115"/>
    </location>
</feature>
<feature type="transmembrane region" description="Helical" evidence="6">
    <location>
        <begin position="38"/>
        <end position="55"/>
    </location>
</feature>
<evidence type="ECO:0000313" key="8">
    <source>
        <dbReference type="EMBL" id="MBW8639028.1"/>
    </source>
</evidence>
<evidence type="ECO:0000313" key="9">
    <source>
        <dbReference type="Proteomes" id="UP001196509"/>
    </source>
</evidence>
<dbReference type="PANTHER" id="PTHR42920:SF11">
    <property type="entry name" value="INNER MEMBRANE PROTEIN YTFF"/>
    <property type="match status" value="1"/>
</dbReference>
<dbReference type="GO" id="GO:0005886">
    <property type="term" value="C:plasma membrane"/>
    <property type="evidence" value="ECO:0007669"/>
    <property type="project" value="UniProtKB-SubCell"/>
</dbReference>
<evidence type="ECO:0000256" key="6">
    <source>
        <dbReference type="SAM" id="Phobius"/>
    </source>
</evidence>
<proteinExistence type="predicted"/>
<gene>
    <name evidence="8" type="ORF">K1W69_17665</name>
</gene>
<keyword evidence="2" id="KW-1003">Cell membrane</keyword>
<keyword evidence="5 6" id="KW-0472">Membrane</keyword>
<keyword evidence="9" id="KW-1185">Reference proteome</keyword>
<dbReference type="Proteomes" id="UP001196509">
    <property type="component" value="Unassembled WGS sequence"/>
</dbReference>
<evidence type="ECO:0000256" key="1">
    <source>
        <dbReference type="ARBA" id="ARBA00004651"/>
    </source>
</evidence>
<accession>A0AAE2ZRC0</accession>
<feature type="transmembrane region" description="Helical" evidence="6">
    <location>
        <begin position="7"/>
        <end position="26"/>
    </location>
</feature>
<name>A0AAE2ZRC0_9HYPH</name>
<dbReference type="PANTHER" id="PTHR42920">
    <property type="entry name" value="OS03G0707200 PROTEIN-RELATED"/>
    <property type="match status" value="1"/>
</dbReference>
<evidence type="ECO:0000256" key="4">
    <source>
        <dbReference type="ARBA" id="ARBA00022989"/>
    </source>
</evidence>
<dbReference type="InterPro" id="IPR000620">
    <property type="entry name" value="EamA_dom"/>
</dbReference>
<reference evidence="8" key="1">
    <citation type="submission" date="2021-08" db="EMBL/GenBank/DDBJ databases">
        <title>Hoeflea bacterium WL0058 sp. nov., isolated from the sediment.</title>
        <authorList>
            <person name="Wang L."/>
            <person name="Zhang D."/>
        </authorList>
    </citation>
    <scope>NUCLEOTIDE SEQUENCE</scope>
    <source>
        <strain evidence="8">WL0058</strain>
    </source>
</reference>
<evidence type="ECO:0000256" key="2">
    <source>
        <dbReference type="ARBA" id="ARBA00022475"/>
    </source>
</evidence>
<comment type="caution">
    <text evidence="8">The sequence shown here is derived from an EMBL/GenBank/DDBJ whole genome shotgun (WGS) entry which is preliminary data.</text>
</comment>
<dbReference type="SUPFAM" id="SSF103481">
    <property type="entry name" value="Multidrug resistance efflux transporter EmrE"/>
    <property type="match status" value="2"/>
</dbReference>
<dbReference type="InterPro" id="IPR037185">
    <property type="entry name" value="EmrE-like"/>
</dbReference>
<dbReference type="Pfam" id="PF00892">
    <property type="entry name" value="EamA"/>
    <property type="match status" value="2"/>
</dbReference>
<feature type="transmembrane region" description="Helical" evidence="6">
    <location>
        <begin position="246"/>
        <end position="264"/>
    </location>
</feature>
<evidence type="ECO:0000259" key="7">
    <source>
        <dbReference type="Pfam" id="PF00892"/>
    </source>
</evidence>
<dbReference type="RefSeq" id="WP_220229743.1">
    <property type="nucleotide sequence ID" value="NZ_JAICBX010000003.1"/>
</dbReference>
<dbReference type="AlphaFoldDB" id="A0AAE2ZRC0"/>
<feature type="transmembrane region" description="Helical" evidence="6">
    <location>
        <begin position="122"/>
        <end position="141"/>
    </location>
</feature>
<feature type="transmembrane region" description="Helical" evidence="6">
    <location>
        <begin position="153"/>
        <end position="172"/>
    </location>
</feature>
<keyword evidence="4 6" id="KW-1133">Transmembrane helix</keyword>
<feature type="transmembrane region" description="Helical" evidence="6">
    <location>
        <begin position="184"/>
        <end position="203"/>
    </location>
</feature>